<dbReference type="GO" id="GO:0005634">
    <property type="term" value="C:nucleus"/>
    <property type="evidence" value="ECO:0007669"/>
    <property type="project" value="TreeGrafter"/>
</dbReference>
<sequence length="731" mass="84619">MNRFKICMKGLYLFIINVCIFSYYVDGIENVCKNEVDNINLTNSNENLKYNRKKYNIITKDNNTYLLFFRLFDSDKQRLLFLLNEKNDKTSSISDISSDLRRNNGYLINKYSPKSWSESDVKLLKELYKVSEYGNSELMNLNENYSILSNGKEINGMNFHGIGDGDVLKISYLKKNILEGSKQVELFLPTVEGKDKGSNELVLYEDRSLSIVNNGENGINTMQLTNIKRKKNKNKNLQSSFNKNKDDTGVIRYYKLNKGSFGEVWRGLAFTEYLNEPFGDCKKEKEFEIKNLNWRRGELVNHELNSLIMDVLNMISSNVIKESSFDTNKGRNSHGNDKNVIDIVMKKMSSNLNSERVLYAIVREVFFGIVLYCSPHISRFLHIFEEPVEDKVQNQSSNIWLVYRYEGTSLSNLLFEINEDGSMVPSEFWWKNIKDESGNKNVIKNILHQVFIGLKDAHELGIIHRDIKPSNIFISTTMDNNGVETVYARIGDWGSAMITSEYKHRKKLFGGVDLKELQEGLYGETGPTEEDETEGFQPPEVQFRSFYHGLSDDDNQYRTLSYDIWSVGIMMLQIIWGNLEIFSVLNDDSEFQHIVKKVVFNIEQSSEQIKELGFDLEVVIKDSIYRLSLMRMCLMDLPNDKDETNPYGVFVSELILRSIIKSTRNGSQEIIGITVKCENRHLEEFIKKNDISGVGLRDLNAIKLLRKILNPRVKERITVQEVLEHPYFHNA</sequence>
<keyword evidence="3" id="KW-1185">Reference proteome</keyword>
<protein>
    <submittedName>
        <fullName evidence="2">Kinase</fullName>
    </submittedName>
</protein>
<dbReference type="InterPro" id="IPR008271">
    <property type="entry name" value="Ser/Thr_kinase_AS"/>
</dbReference>
<dbReference type="PANTHER" id="PTHR44167:SF30">
    <property type="entry name" value="PHOSPHORYLASE KINASE"/>
    <property type="match status" value="1"/>
</dbReference>
<feature type="domain" description="Protein kinase" evidence="1">
    <location>
        <begin position="250"/>
        <end position="728"/>
    </location>
</feature>
<evidence type="ECO:0000259" key="1">
    <source>
        <dbReference type="PROSITE" id="PS50011"/>
    </source>
</evidence>
<evidence type="ECO:0000313" key="2">
    <source>
        <dbReference type="EMBL" id="KAK6590838.1"/>
    </source>
</evidence>
<dbReference type="GO" id="GO:0005524">
    <property type="term" value="F:ATP binding"/>
    <property type="evidence" value="ECO:0007669"/>
    <property type="project" value="InterPro"/>
</dbReference>
<organism evidence="2 3">
    <name type="scientific">Cryptosporidium xiaoi</name>
    <dbReference type="NCBI Taxonomy" id="659607"/>
    <lineage>
        <taxon>Eukaryota</taxon>
        <taxon>Sar</taxon>
        <taxon>Alveolata</taxon>
        <taxon>Apicomplexa</taxon>
        <taxon>Conoidasida</taxon>
        <taxon>Coccidia</taxon>
        <taxon>Eucoccidiorida</taxon>
        <taxon>Eimeriorina</taxon>
        <taxon>Cryptosporidiidae</taxon>
        <taxon>Cryptosporidium</taxon>
    </lineage>
</organism>
<proteinExistence type="predicted"/>
<dbReference type="Proteomes" id="UP001311799">
    <property type="component" value="Unassembled WGS sequence"/>
</dbReference>
<accession>A0AAV9Y1Z9</accession>
<reference evidence="2 3" key="1">
    <citation type="submission" date="2023-10" db="EMBL/GenBank/DDBJ databases">
        <title>Comparative genomics analysis reveals potential genetic determinants of host preference in Cryptosporidium xiaoi.</title>
        <authorList>
            <person name="Xiao L."/>
            <person name="Li J."/>
        </authorList>
    </citation>
    <scope>NUCLEOTIDE SEQUENCE [LARGE SCALE GENOMIC DNA]</scope>
    <source>
        <strain evidence="2 3">52996</strain>
    </source>
</reference>
<name>A0AAV9Y1Z9_9CRYT</name>
<dbReference type="InterPro" id="IPR000719">
    <property type="entry name" value="Prot_kinase_dom"/>
</dbReference>
<dbReference type="InterPro" id="IPR011009">
    <property type="entry name" value="Kinase-like_dom_sf"/>
</dbReference>
<dbReference type="PROSITE" id="PS00108">
    <property type="entry name" value="PROTEIN_KINASE_ST"/>
    <property type="match status" value="1"/>
</dbReference>
<gene>
    <name evidence="2" type="ORF">RS030_122015</name>
</gene>
<keyword evidence="2" id="KW-0418">Kinase</keyword>
<dbReference type="PANTHER" id="PTHR44167">
    <property type="entry name" value="OVARIAN-SPECIFIC SERINE/THREONINE-PROTEIN KINASE LOK-RELATED"/>
    <property type="match status" value="1"/>
</dbReference>
<dbReference type="SMART" id="SM00220">
    <property type="entry name" value="S_TKc"/>
    <property type="match status" value="1"/>
</dbReference>
<dbReference type="GO" id="GO:0044773">
    <property type="term" value="P:mitotic DNA damage checkpoint signaling"/>
    <property type="evidence" value="ECO:0007669"/>
    <property type="project" value="TreeGrafter"/>
</dbReference>
<evidence type="ECO:0000313" key="3">
    <source>
        <dbReference type="Proteomes" id="UP001311799"/>
    </source>
</evidence>
<comment type="caution">
    <text evidence="2">The sequence shown here is derived from an EMBL/GenBank/DDBJ whole genome shotgun (WGS) entry which is preliminary data.</text>
</comment>
<dbReference type="SUPFAM" id="SSF56112">
    <property type="entry name" value="Protein kinase-like (PK-like)"/>
    <property type="match status" value="1"/>
</dbReference>
<keyword evidence="2" id="KW-0808">Transferase</keyword>
<dbReference type="EMBL" id="JAWDEY010000003">
    <property type="protein sequence ID" value="KAK6590838.1"/>
    <property type="molecule type" value="Genomic_DNA"/>
</dbReference>
<dbReference type="PROSITE" id="PS50011">
    <property type="entry name" value="PROTEIN_KINASE_DOM"/>
    <property type="match status" value="1"/>
</dbReference>
<dbReference type="Gene3D" id="1.10.510.10">
    <property type="entry name" value="Transferase(Phosphotransferase) domain 1"/>
    <property type="match status" value="1"/>
</dbReference>
<dbReference type="AlphaFoldDB" id="A0AAV9Y1Z9"/>
<dbReference type="GO" id="GO:0004674">
    <property type="term" value="F:protein serine/threonine kinase activity"/>
    <property type="evidence" value="ECO:0007669"/>
    <property type="project" value="TreeGrafter"/>
</dbReference>
<dbReference type="Pfam" id="PF00069">
    <property type="entry name" value="Pkinase"/>
    <property type="match status" value="1"/>
</dbReference>